<reference evidence="8" key="1">
    <citation type="journal article" date="2011" name="Nat. Genet.">
        <title>The Arabidopsis lyrata genome sequence and the basis of rapid genome size change.</title>
        <authorList>
            <person name="Hu T.T."/>
            <person name="Pattyn P."/>
            <person name="Bakker E.G."/>
            <person name="Cao J."/>
            <person name="Cheng J.-F."/>
            <person name="Clark R.M."/>
            <person name="Fahlgren N."/>
            <person name="Fawcett J.A."/>
            <person name="Grimwood J."/>
            <person name="Gundlach H."/>
            <person name="Haberer G."/>
            <person name="Hollister J.D."/>
            <person name="Ossowski S."/>
            <person name="Ottilar R.P."/>
            <person name="Salamov A.A."/>
            <person name="Schneeberger K."/>
            <person name="Spannagl M."/>
            <person name="Wang X."/>
            <person name="Yang L."/>
            <person name="Nasrallah M.E."/>
            <person name="Bergelson J."/>
            <person name="Carrington J.C."/>
            <person name="Gaut B.S."/>
            <person name="Schmutz J."/>
            <person name="Mayer K.F.X."/>
            <person name="Van de Peer Y."/>
            <person name="Grigoriev I.V."/>
            <person name="Nordborg M."/>
            <person name="Weigel D."/>
            <person name="Guo Y.-L."/>
        </authorList>
    </citation>
    <scope>NUCLEOTIDE SEQUENCE [LARGE SCALE GENOMIC DNA]</scope>
    <source>
        <strain evidence="8">cv. MN47</strain>
    </source>
</reference>
<comment type="similarity">
    <text evidence="1">Belongs to the TRAFAC class translation factor GTPase superfamily. Classic translation factor GTPase family. EF-Tu/EF-1A subfamily.</text>
</comment>
<dbReference type="EMBL" id="GL348713">
    <property type="protein sequence ID" value="EFH70407.1"/>
    <property type="molecule type" value="Genomic_DNA"/>
</dbReference>
<dbReference type="HOGENOM" id="CLU_007265_3_0_1"/>
<organism evidence="8">
    <name type="scientific">Arabidopsis lyrata subsp. lyrata</name>
    <name type="common">Lyre-leaved rock-cress</name>
    <dbReference type="NCBI Taxonomy" id="81972"/>
    <lineage>
        <taxon>Eukaryota</taxon>
        <taxon>Viridiplantae</taxon>
        <taxon>Streptophyta</taxon>
        <taxon>Embryophyta</taxon>
        <taxon>Tracheophyta</taxon>
        <taxon>Spermatophyta</taxon>
        <taxon>Magnoliopsida</taxon>
        <taxon>eudicotyledons</taxon>
        <taxon>Gunneridae</taxon>
        <taxon>Pentapetalae</taxon>
        <taxon>rosids</taxon>
        <taxon>malvids</taxon>
        <taxon>Brassicales</taxon>
        <taxon>Brassicaceae</taxon>
        <taxon>Camelineae</taxon>
        <taxon>Arabidopsis</taxon>
    </lineage>
</organism>
<dbReference type="PANTHER" id="PTHR44830">
    <property type="entry name" value="ELONGATION FACTOR 1 ALPHA"/>
    <property type="match status" value="1"/>
</dbReference>
<name>D7KDY0_ARALL</name>
<accession>D7KDY0</accession>
<evidence type="ECO:0000256" key="1">
    <source>
        <dbReference type="ARBA" id="ARBA00007249"/>
    </source>
</evidence>
<feature type="domain" description="GTP-eEF1A C-terminal" evidence="6">
    <location>
        <begin position="48"/>
        <end position="145"/>
    </location>
</feature>
<gene>
    <name evidence="7" type="ORF">ARALYDRAFT_891732</name>
</gene>
<evidence type="ECO:0000256" key="3">
    <source>
        <dbReference type="ARBA" id="ARBA00022768"/>
    </source>
</evidence>
<dbReference type="GO" id="GO:0005525">
    <property type="term" value="F:GTP binding"/>
    <property type="evidence" value="ECO:0007669"/>
    <property type="project" value="UniProtKB-KW"/>
</dbReference>
<keyword evidence="4" id="KW-0648">Protein biosynthesis</keyword>
<evidence type="ECO:0000256" key="2">
    <source>
        <dbReference type="ARBA" id="ARBA00022741"/>
    </source>
</evidence>
<keyword evidence="5" id="KW-0342">GTP-binding</keyword>
<keyword evidence="2" id="KW-0547">Nucleotide-binding</keyword>
<dbReference type="InterPro" id="IPR009001">
    <property type="entry name" value="Transl_elong_EF1A/Init_IF2_C"/>
</dbReference>
<proteinExistence type="inferred from homology"/>
<evidence type="ECO:0000256" key="4">
    <source>
        <dbReference type="ARBA" id="ARBA00022917"/>
    </source>
</evidence>
<evidence type="ECO:0000313" key="8">
    <source>
        <dbReference type="Proteomes" id="UP000008694"/>
    </source>
</evidence>
<dbReference type="eggNOG" id="KOG0052">
    <property type="taxonomic scope" value="Eukaryota"/>
</dbReference>
<protein>
    <recommendedName>
        <fullName evidence="6">GTP-eEF1A C-terminal domain-containing protein</fullName>
    </recommendedName>
</protein>
<dbReference type="SUPFAM" id="SSF50465">
    <property type="entry name" value="EF-Tu/eEF-1alpha/eIF2-gamma C-terminal domain"/>
    <property type="match status" value="1"/>
</dbReference>
<evidence type="ECO:0000313" key="7">
    <source>
        <dbReference type="EMBL" id="EFH70407.1"/>
    </source>
</evidence>
<evidence type="ECO:0000256" key="5">
    <source>
        <dbReference type="ARBA" id="ARBA00023134"/>
    </source>
</evidence>
<dbReference type="Proteomes" id="UP000008694">
    <property type="component" value="Unassembled WGS sequence"/>
</dbReference>
<evidence type="ECO:0000259" key="6">
    <source>
        <dbReference type="Pfam" id="PF22594"/>
    </source>
</evidence>
<dbReference type="GO" id="GO:0003746">
    <property type="term" value="F:translation elongation factor activity"/>
    <property type="evidence" value="ECO:0007669"/>
    <property type="project" value="UniProtKB-KW"/>
</dbReference>
<dbReference type="InterPro" id="IPR054696">
    <property type="entry name" value="GTP-eEF1A_C"/>
</dbReference>
<dbReference type="Pfam" id="PF22594">
    <property type="entry name" value="GTP-eEF1A_C"/>
    <property type="match status" value="1"/>
</dbReference>
<keyword evidence="3" id="KW-0251">Elongation factor</keyword>
<dbReference type="CDD" id="cd03705">
    <property type="entry name" value="EF1_alpha_III"/>
    <property type="match status" value="1"/>
</dbReference>
<dbReference type="PANTHER" id="PTHR44830:SF1">
    <property type="entry name" value="TR-TYPE G DOMAIN-CONTAINING PROTEIN"/>
    <property type="match status" value="1"/>
</dbReference>
<dbReference type="AlphaFoldDB" id="D7KDY0"/>
<sequence length="146" mass="16373">MMLHESLVEALPSENVGFNVRNVDVEDLKRGYVASNSKDDHAKGAANFTSQVIIKNHPSQISNGYAQWSATGYAPVLDCHTSHIVVKFSEILTKINRRSSRIIENEPKVLKNGDAATVKMTPTKLMVVEAFSKYPPLRRFTVRDMR</sequence>
<dbReference type="FunFam" id="2.40.30.10:FF:000005">
    <property type="entry name" value="Elongation factor 1-alpha"/>
    <property type="match status" value="1"/>
</dbReference>
<keyword evidence="8" id="KW-1185">Reference proteome</keyword>
<dbReference type="Gramene" id="scaffold_104526.1">
    <property type="protein sequence ID" value="scaffold_104526.1"/>
    <property type="gene ID" value="scaffold_104526.1"/>
</dbReference>
<dbReference type="Gene3D" id="2.40.30.10">
    <property type="entry name" value="Translation factors"/>
    <property type="match status" value="2"/>
</dbReference>
<dbReference type="STRING" id="81972.D7KDY0"/>